<dbReference type="AlphaFoldDB" id="A0A318KPB2"/>
<reference evidence="1 2" key="1">
    <citation type="submission" date="2018-05" db="EMBL/GenBank/DDBJ databases">
        <title>Genomic Encyclopedia of Type Strains, Phase IV (KMG-IV): sequencing the most valuable type-strain genomes for metagenomic binning, comparative biology and taxonomic classification.</title>
        <authorList>
            <person name="Goeker M."/>
        </authorList>
    </citation>
    <scope>NUCLEOTIDE SEQUENCE [LARGE SCALE GENOMIC DNA]</scope>
    <source>
        <strain evidence="1 2">DSM 29661</strain>
    </source>
</reference>
<accession>A0A318KPB2</accession>
<organism evidence="1 2">
    <name type="scientific">Rivihabitans pingtungensis</name>
    <dbReference type="NCBI Taxonomy" id="1054498"/>
    <lineage>
        <taxon>Bacteria</taxon>
        <taxon>Pseudomonadati</taxon>
        <taxon>Pseudomonadota</taxon>
        <taxon>Betaproteobacteria</taxon>
        <taxon>Neisseriales</taxon>
        <taxon>Aquaspirillaceae</taxon>
        <taxon>Rivihabitans</taxon>
    </lineage>
</organism>
<dbReference type="SUPFAM" id="SSF50475">
    <property type="entry name" value="FMN-binding split barrel"/>
    <property type="match status" value="1"/>
</dbReference>
<dbReference type="Gene3D" id="2.30.110.10">
    <property type="entry name" value="Electron Transport, Fmn-binding Protein, Chain A"/>
    <property type="match status" value="1"/>
</dbReference>
<comment type="caution">
    <text evidence="1">The sequence shown here is derived from an EMBL/GenBank/DDBJ whole genome shotgun (WGS) entry which is preliminary data.</text>
</comment>
<gene>
    <name evidence="1" type="ORF">DFR34_10522</name>
</gene>
<dbReference type="OrthoDB" id="8582954at2"/>
<evidence type="ECO:0000313" key="2">
    <source>
        <dbReference type="Proteomes" id="UP000247555"/>
    </source>
</evidence>
<protein>
    <submittedName>
        <fullName evidence="1">Nitroimidazol reductase NimA-like FMN-containing flavoprotein (Pyridoxamine 5'-phosphate oxidase superfamily)</fullName>
    </submittedName>
</protein>
<keyword evidence="2" id="KW-1185">Reference proteome</keyword>
<name>A0A318KPB2_9NEIS</name>
<proteinExistence type="predicted"/>
<evidence type="ECO:0000313" key="1">
    <source>
        <dbReference type="EMBL" id="PXX79824.1"/>
    </source>
</evidence>
<dbReference type="EMBL" id="QJKI01000005">
    <property type="protein sequence ID" value="PXX79824.1"/>
    <property type="molecule type" value="Genomic_DNA"/>
</dbReference>
<dbReference type="InterPro" id="IPR012349">
    <property type="entry name" value="Split_barrel_FMN-bd"/>
</dbReference>
<sequence length="272" mass="31407">MNLVTYLGKQILGVLACYQQDDIVIHICGVYPQWDNRLRVFFPRGHALQVGELVTLHLDNRSGVDEFDSGIRVYRASYKGRVLSVEDDWALLEPRECVLMHGFAPVVEIAEPGYAFPADPRPEHPVPASPLLHMPRIEGRDRENKVGVLITQAQEQPHTTVLAFLSSEDDDIFLITFPETFKSRLLKRNPHCFFVMDERATFTFERAIQWNYTIIEGDAHQIANGSALFESVRQAFIDKNPWELPFFIREDLEMYHLRRRRVVCPGARRTLD</sequence>
<dbReference type="RefSeq" id="WP_110390129.1">
    <property type="nucleotide sequence ID" value="NZ_QJKI01000005.1"/>
</dbReference>
<dbReference type="Proteomes" id="UP000247555">
    <property type="component" value="Unassembled WGS sequence"/>
</dbReference>